<dbReference type="InterPro" id="IPR055180">
    <property type="entry name" value="HsdR_RecA-like_helicase_dom_2"/>
</dbReference>
<evidence type="ECO:0000256" key="4">
    <source>
        <dbReference type="ARBA" id="ARBA00022722"/>
    </source>
</evidence>
<keyword evidence="5" id="KW-0547">Nucleotide-binding</keyword>
<dbReference type="EC" id="3.1.21.3" evidence="3"/>
<dbReference type="CDD" id="cd22332">
    <property type="entry name" value="HsdR_N"/>
    <property type="match status" value="1"/>
</dbReference>
<feature type="domain" description="Helicase ATP-binding" evidence="11">
    <location>
        <begin position="299"/>
        <end position="480"/>
    </location>
</feature>
<dbReference type="Pfam" id="PF22679">
    <property type="entry name" value="T1R_D3-like"/>
    <property type="match status" value="1"/>
</dbReference>
<dbReference type="InterPro" id="IPR040980">
    <property type="entry name" value="SWI2_SNF2"/>
</dbReference>
<dbReference type="PANTHER" id="PTHR30195:SF15">
    <property type="entry name" value="TYPE I RESTRICTION ENZYME HINDI ENDONUCLEASE SUBUNIT"/>
    <property type="match status" value="1"/>
</dbReference>
<protein>
    <recommendedName>
        <fullName evidence="3">type I site-specific deoxyribonuclease</fullName>
        <ecNumber evidence="3">3.1.21.3</ecNumber>
    </recommendedName>
</protein>
<dbReference type="GO" id="GO:0003677">
    <property type="term" value="F:DNA binding"/>
    <property type="evidence" value="ECO:0007669"/>
    <property type="project" value="UniProtKB-KW"/>
</dbReference>
<proteinExistence type="inferred from homology"/>
<dbReference type="GO" id="GO:0009307">
    <property type="term" value="P:DNA restriction-modification system"/>
    <property type="evidence" value="ECO:0007669"/>
    <property type="project" value="UniProtKB-KW"/>
</dbReference>
<evidence type="ECO:0000256" key="10">
    <source>
        <dbReference type="ARBA" id="ARBA00023125"/>
    </source>
</evidence>
<dbReference type="PROSITE" id="PS51192">
    <property type="entry name" value="HELICASE_ATP_BIND_1"/>
    <property type="match status" value="1"/>
</dbReference>
<evidence type="ECO:0000256" key="9">
    <source>
        <dbReference type="ARBA" id="ARBA00022840"/>
    </source>
</evidence>
<evidence type="ECO:0000256" key="1">
    <source>
        <dbReference type="ARBA" id="ARBA00000851"/>
    </source>
</evidence>
<dbReference type="EMBL" id="VSSQ01001338">
    <property type="protein sequence ID" value="MPM07460.1"/>
    <property type="molecule type" value="Genomic_DNA"/>
</dbReference>
<accession>A0A644WU93</accession>
<evidence type="ECO:0000259" key="11">
    <source>
        <dbReference type="PROSITE" id="PS51192"/>
    </source>
</evidence>
<dbReference type="GO" id="GO:0009035">
    <property type="term" value="F:type I site-specific deoxyribonuclease activity"/>
    <property type="evidence" value="ECO:0007669"/>
    <property type="project" value="UniProtKB-EC"/>
</dbReference>
<dbReference type="GO" id="GO:0005524">
    <property type="term" value="F:ATP binding"/>
    <property type="evidence" value="ECO:0007669"/>
    <property type="project" value="UniProtKB-KW"/>
</dbReference>
<evidence type="ECO:0000256" key="2">
    <source>
        <dbReference type="ARBA" id="ARBA00008598"/>
    </source>
</evidence>
<organism evidence="12">
    <name type="scientific">bioreactor metagenome</name>
    <dbReference type="NCBI Taxonomy" id="1076179"/>
    <lineage>
        <taxon>unclassified sequences</taxon>
        <taxon>metagenomes</taxon>
        <taxon>ecological metagenomes</taxon>
    </lineage>
</organism>
<dbReference type="SUPFAM" id="SSF52540">
    <property type="entry name" value="P-loop containing nucleoside triphosphate hydrolases"/>
    <property type="match status" value="2"/>
</dbReference>
<dbReference type="CDD" id="cd18800">
    <property type="entry name" value="SF2_C_EcoR124I-like"/>
    <property type="match status" value="1"/>
</dbReference>
<dbReference type="Pfam" id="PF18766">
    <property type="entry name" value="SWI2_SNF2"/>
    <property type="match status" value="1"/>
</dbReference>
<keyword evidence="4" id="KW-0540">Nuclease</keyword>
<dbReference type="Gene3D" id="3.40.50.300">
    <property type="entry name" value="P-loop containing nucleotide triphosphate hydrolases"/>
    <property type="match status" value="2"/>
</dbReference>
<dbReference type="NCBIfam" id="TIGR00348">
    <property type="entry name" value="hsdR"/>
    <property type="match status" value="1"/>
</dbReference>
<dbReference type="PANTHER" id="PTHR30195">
    <property type="entry name" value="TYPE I SITE-SPECIFIC DEOXYRIBONUCLEASE PROTEIN SUBUNIT M AND R"/>
    <property type="match status" value="1"/>
</dbReference>
<keyword evidence="7" id="KW-0255">Endonuclease</keyword>
<keyword evidence="10" id="KW-0238">DNA-binding</keyword>
<gene>
    <name evidence="12" type="ORF">SDC9_53766</name>
</gene>
<evidence type="ECO:0000256" key="3">
    <source>
        <dbReference type="ARBA" id="ARBA00012654"/>
    </source>
</evidence>
<dbReference type="InterPro" id="IPR051268">
    <property type="entry name" value="Type-I_R_enzyme_R_subunit"/>
</dbReference>
<evidence type="ECO:0000256" key="7">
    <source>
        <dbReference type="ARBA" id="ARBA00022759"/>
    </source>
</evidence>
<evidence type="ECO:0000256" key="8">
    <source>
        <dbReference type="ARBA" id="ARBA00022801"/>
    </source>
</evidence>
<keyword evidence="9" id="KW-0067">ATP-binding</keyword>
<keyword evidence="6" id="KW-0680">Restriction system</keyword>
<dbReference type="InterPro" id="IPR004473">
    <property type="entry name" value="Restrct_endonuc_typeI_HsdR"/>
</dbReference>
<sequence>MKFTEEKLEHAYIELLENEGYSHQLGITIARTEDDVIIEDDFIEFLLSKYQNQQLTQNEAKSILLQLKTLPASDLYDTNKTIMRWLSDGFILKREDRSKKDIHIELIDYNGLEAQLASENLDSIVADPQEKYSKDYNIYKFVNQLEITGTQKRIPDGIIYINGLPLVVFEFKSAIREEATVFNAFEQLTKRYRRDIPELFKYNAFCVISDGVNNKAGSFFAPYEFYYAWRRIAGLAKDVDGIDSMYTLVQGMLNKNRLRDIIRNFIFMPDTSKKDVKIVCRYPQYYAANRLYDNIKLAQRPLGDGKGGTYFGATGCGKSYTMLYLTRLLMKSKHFESPTIVLITDRTDLDDQLSDTFGEAKNYVGDNNIISVESRAHLRELVQGRQSGGVFLTTIHKFTEDTQLLTDRTNVICISDEAHRSQVNLDQKVRVTENGVTKTFGFAKYLHDSLPNATYVGFTGTPIDATLEVFGKVVDAYTMTESVKDEITVRIVYEGRAAKVALNNSELEKIEKYYEEAAELGANEYQIEESKKAVANMNAIIGDPKRLKALAEDFVHHYENRISEGASIKGKALFVCSSREIAYEFYKNVIALRPEWNEVLVAEEGVELSEKDQKEIKPMERIKMIMTRGKDDDETLYNLLGTKEYRKELDRQFKNAKSNFKIAIVVDMWLTGFDVPFLDTIYIDKPIQQHNLIQTISRVNRKFEGKNKGLVVDYIGIKKQMNLALAKYNKGDEDNFEDIGESLIIVRNHLDLLTKLFHKFDNSKYFDGTPLQQLNALNEGAEFVMQTKDKEARFMGLVKRLKAAYDICAGSEKLTQNERDYTHYYLAIRSIVFKLTKGDAPDTAQMNARVREMIKDALASDGVEEIFKMGEEKESHQDIFDEDYIDKINKIKLPNTKIKLLQKLLAKAIGEMKKVNMVRGVDFSHKMQVLVERYNQRDENDVLRSEVYEEMAEQLTNLIWEVHKEFFAGDEFGINFEEKAFFDILSQLCVKYDFSYPEDKMIELARAVKKLVDEQARFPDWNKRDDIKSALKVGLIILLDEHGYPPVERDEVYQDIFTQAENFKKNRNKT</sequence>
<dbReference type="Pfam" id="PF04313">
    <property type="entry name" value="HSDR_N"/>
    <property type="match status" value="1"/>
</dbReference>
<comment type="caution">
    <text evidence="12">The sequence shown here is derived from an EMBL/GenBank/DDBJ whole genome shotgun (WGS) entry which is preliminary data.</text>
</comment>
<reference evidence="12" key="1">
    <citation type="submission" date="2019-08" db="EMBL/GenBank/DDBJ databases">
        <authorList>
            <person name="Kucharzyk K."/>
            <person name="Murdoch R.W."/>
            <person name="Higgins S."/>
            <person name="Loffler F."/>
        </authorList>
    </citation>
    <scope>NUCLEOTIDE SEQUENCE</scope>
</reference>
<evidence type="ECO:0000256" key="6">
    <source>
        <dbReference type="ARBA" id="ARBA00022747"/>
    </source>
</evidence>
<dbReference type="InterPro" id="IPR014001">
    <property type="entry name" value="Helicase_ATP-bd"/>
</dbReference>
<dbReference type="Gene3D" id="3.90.1570.50">
    <property type="match status" value="1"/>
</dbReference>
<dbReference type="InterPro" id="IPR021810">
    <property type="entry name" value="T1RH-like_C"/>
</dbReference>
<name>A0A644WU93_9ZZZZ</name>
<dbReference type="AlphaFoldDB" id="A0A644WU93"/>
<dbReference type="InterPro" id="IPR007409">
    <property type="entry name" value="Restrct_endonuc_type1_HsdR_N"/>
</dbReference>
<evidence type="ECO:0000313" key="12">
    <source>
        <dbReference type="EMBL" id="MPM07460.1"/>
    </source>
</evidence>
<comment type="similarity">
    <text evidence="2">Belongs to the HsdR family.</text>
</comment>
<keyword evidence="8" id="KW-0378">Hydrolase</keyword>
<dbReference type="SMART" id="SM00487">
    <property type="entry name" value="DEXDc"/>
    <property type="match status" value="1"/>
</dbReference>
<evidence type="ECO:0000256" key="5">
    <source>
        <dbReference type="ARBA" id="ARBA00022741"/>
    </source>
</evidence>
<comment type="catalytic activity">
    <reaction evidence="1">
        <text>Endonucleolytic cleavage of DNA to give random double-stranded fragments with terminal 5'-phosphates, ATP is simultaneously hydrolyzed.</text>
        <dbReference type="EC" id="3.1.21.3"/>
    </reaction>
</comment>
<dbReference type="Pfam" id="PF11867">
    <property type="entry name" value="T1RH-like_C"/>
    <property type="match status" value="1"/>
</dbReference>
<dbReference type="InterPro" id="IPR027417">
    <property type="entry name" value="P-loop_NTPase"/>
</dbReference>